<proteinExistence type="inferred from homology"/>
<dbReference type="Gene3D" id="3.10.450.10">
    <property type="match status" value="1"/>
</dbReference>
<protein>
    <recommendedName>
        <fullName evidence="7">Cystatin-B</fullName>
    </recommendedName>
    <alternativeName>
        <fullName evidence="8">Stefin-B</fullName>
    </alternativeName>
</protein>
<dbReference type="OMA" id="HIHVRAH"/>
<keyword evidence="6" id="KW-0391">Immunity</keyword>
<dbReference type="PANTHER" id="PTHR11414">
    <property type="entry name" value="CYSTATIN FAMILY MEMBER"/>
    <property type="match status" value="1"/>
</dbReference>
<evidence type="ECO:0000256" key="3">
    <source>
        <dbReference type="ARBA" id="ARBA00022490"/>
    </source>
</evidence>
<dbReference type="GeneTree" id="ENSGT00940000154826"/>
<evidence type="ECO:0000313" key="10">
    <source>
        <dbReference type="Ensembl" id="ENSCSEP00000026647.1"/>
    </source>
</evidence>
<evidence type="ECO:0000256" key="4">
    <source>
        <dbReference type="ARBA" id="ARBA00022690"/>
    </source>
</evidence>
<evidence type="ECO:0000256" key="6">
    <source>
        <dbReference type="ARBA" id="ARBA00022859"/>
    </source>
</evidence>
<reference evidence="10" key="2">
    <citation type="submission" date="2025-08" db="UniProtKB">
        <authorList>
            <consortium name="Ensembl"/>
        </authorList>
    </citation>
    <scope>IDENTIFICATION</scope>
</reference>
<evidence type="ECO:0000256" key="8">
    <source>
        <dbReference type="ARBA" id="ARBA00041437"/>
    </source>
</evidence>
<dbReference type="Proteomes" id="UP000265120">
    <property type="component" value="Chromosome 3"/>
</dbReference>
<evidence type="ECO:0000256" key="5">
    <source>
        <dbReference type="ARBA" id="ARBA00022704"/>
    </source>
</evidence>
<dbReference type="STRING" id="244447.ENSCSEP00000026647"/>
<sequence length="97" mass="10891">MLCGGVNPEMPADKNIQEICDKMKSYVENHAGKKYSVFKAKTYRTQPVAGTNYFVKVHVGGEEYVHLQIFEPLTCNGGEITLSKVELTKTQLFNLYG</sequence>
<evidence type="ECO:0000259" key="9">
    <source>
        <dbReference type="SMART" id="SM00043"/>
    </source>
</evidence>
<reference evidence="10 11" key="1">
    <citation type="journal article" date="2014" name="Nat. Genet.">
        <title>Whole-genome sequence of a flatfish provides insights into ZW sex chromosome evolution and adaptation to a benthic lifestyle.</title>
        <authorList>
            <person name="Chen S."/>
            <person name="Zhang G."/>
            <person name="Shao C."/>
            <person name="Huang Q."/>
            <person name="Liu G."/>
            <person name="Zhang P."/>
            <person name="Song W."/>
            <person name="An N."/>
            <person name="Chalopin D."/>
            <person name="Volff J.N."/>
            <person name="Hong Y."/>
            <person name="Li Q."/>
            <person name="Sha Z."/>
            <person name="Zhou H."/>
            <person name="Xie M."/>
            <person name="Yu Q."/>
            <person name="Liu Y."/>
            <person name="Xiang H."/>
            <person name="Wang N."/>
            <person name="Wu K."/>
            <person name="Yang C."/>
            <person name="Zhou Q."/>
            <person name="Liao X."/>
            <person name="Yang L."/>
            <person name="Hu Q."/>
            <person name="Zhang J."/>
            <person name="Meng L."/>
            <person name="Jin L."/>
            <person name="Tian Y."/>
            <person name="Lian J."/>
            <person name="Yang J."/>
            <person name="Miao G."/>
            <person name="Liu S."/>
            <person name="Liang Z."/>
            <person name="Yan F."/>
            <person name="Li Y."/>
            <person name="Sun B."/>
            <person name="Zhang H."/>
            <person name="Zhang J."/>
            <person name="Zhu Y."/>
            <person name="Du M."/>
            <person name="Zhao Y."/>
            <person name="Schartl M."/>
            <person name="Tang Q."/>
            <person name="Wang J."/>
        </authorList>
    </citation>
    <scope>NUCLEOTIDE SEQUENCE</scope>
</reference>
<dbReference type="InterPro" id="IPR001713">
    <property type="entry name" value="Prot_inh_stefin"/>
</dbReference>
<organism evidence="10 11">
    <name type="scientific">Cynoglossus semilaevis</name>
    <name type="common">Tongue sole</name>
    <dbReference type="NCBI Taxonomy" id="244447"/>
    <lineage>
        <taxon>Eukaryota</taxon>
        <taxon>Metazoa</taxon>
        <taxon>Chordata</taxon>
        <taxon>Craniata</taxon>
        <taxon>Vertebrata</taxon>
        <taxon>Euteleostomi</taxon>
        <taxon>Actinopterygii</taxon>
        <taxon>Neopterygii</taxon>
        <taxon>Teleostei</taxon>
        <taxon>Neoteleostei</taxon>
        <taxon>Acanthomorphata</taxon>
        <taxon>Carangaria</taxon>
        <taxon>Pleuronectiformes</taxon>
        <taxon>Pleuronectoidei</taxon>
        <taxon>Cynoglossidae</taxon>
        <taxon>Cynoglossinae</taxon>
        <taxon>Cynoglossus</taxon>
    </lineage>
</organism>
<dbReference type="InterPro" id="IPR000010">
    <property type="entry name" value="Cystatin_dom"/>
</dbReference>
<dbReference type="GO" id="GO:0002376">
    <property type="term" value="P:immune system process"/>
    <property type="evidence" value="ECO:0007669"/>
    <property type="project" value="UniProtKB-KW"/>
</dbReference>
<dbReference type="PRINTS" id="PR00295">
    <property type="entry name" value="STEFINA"/>
</dbReference>
<dbReference type="GO" id="GO:0004869">
    <property type="term" value="F:cysteine-type endopeptidase inhibitor activity"/>
    <property type="evidence" value="ECO:0007669"/>
    <property type="project" value="UniProtKB-KW"/>
</dbReference>
<accession>A0A3P8WJI8</accession>
<comment type="subcellular location">
    <subcellularLocation>
        <location evidence="1">Cytoplasm</location>
    </subcellularLocation>
</comment>
<evidence type="ECO:0000256" key="1">
    <source>
        <dbReference type="ARBA" id="ARBA00004496"/>
    </source>
</evidence>
<dbReference type="FunFam" id="3.10.450.10:FF:000001">
    <property type="entry name" value="Cystatin-A"/>
    <property type="match status" value="1"/>
</dbReference>
<reference evidence="10" key="3">
    <citation type="submission" date="2025-09" db="UniProtKB">
        <authorList>
            <consortium name="Ensembl"/>
        </authorList>
    </citation>
    <scope>IDENTIFICATION</scope>
</reference>
<dbReference type="SUPFAM" id="SSF54403">
    <property type="entry name" value="Cystatin/monellin"/>
    <property type="match status" value="1"/>
</dbReference>
<keyword evidence="5" id="KW-0789">Thiol protease inhibitor</keyword>
<dbReference type="Ensembl" id="ENSCSET00000027000.1">
    <property type="protein sequence ID" value="ENSCSEP00000026647.1"/>
    <property type="gene ID" value="ENSCSEG00000016932.1"/>
</dbReference>
<dbReference type="GO" id="GO:0071220">
    <property type="term" value="P:cellular response to bacterial lipoprotein"/>
    <property type="evidence" value="ECO:0007669"/>
    <property type="project" value="UniProtKB-ARBA"/>
</dbReference>
<dbReference type="PANTHER" id="PTHR11414:SF21">
    <property type="entry name" value="CYSTATIN 14A, TANDEM DUPLICATE 1-RELATED"/>
    <property type="match status" value="1"/>
</dbReference>
<evidence type="ECO:0000256" key="7">
    <source>
        <dbReference type="ARBA" id="ARBA00040677"/>
    </source>
</evidence>
<dbReference type="SMART" id="SM00043">
    <property type="entry name" value="CY"/>
    <property type="match status" value="1"/>
</dbReference>
<feature type="domain" description="Cystatin" evidence="9">
    <location>
        <begin position="1"/>
        <end position="96"/>
    </location>
</feature>
<comment type="similarity">
    <text evidence="2">Belongs to the cystatin family.</text>
</comment>
<dbReference type="InParanoid" id="A0A3P8WJI8"/>
<evidence type="ECO:0000256" key="2">
    <source>
        <dbReference type="ARBA" id="ARBA00009403"/>
    </source>
</evidence>
<keyword evidence="3" id="KW-0963">Cytoplasm</keyword>
<dbReference type="GO" id="GO:0005829">
    <property type="term" value="C:cytosol"/>
    <property type="evidence" value="ECO:0007669"/>
    <property type="project" value="TreeGrafter"/>
</dbReference>
<dbReference type="InterPro" id="IPR046350">
    <property type="entry name" value="Cystatin_sf"/>
</dbReference>
<name>A0A3P8WJI8_CYNSE</name>
<keyword evidence="11" id="KW-1185">Reference proteome</keyword>
<dbReference type="CDD" id="cd00042">
    <property type="entry name" value="CY"/>
    <property type="match status" value="1"/>
</dbReference>
<evidence type="ECO:0000313" key="11">
    <source>
        <dbReference type="Proteomes" id="UP000265120"/>
    </source>
</evidence>
<dbReference type="Pfam" id="PF00031">
    <property type="entry name" value="Cystatin"/>
    <property type="match status" value="1"/>
</dbReference>
<keyword evidence="4" id="KW-0646">Protease inhibitor</keyword>
<dbReference type="AlphaFoldDB" id="A0A3P8WJI8"/>